<dbReference type="RefSeq" id="WP_091368663.1">
    <property type="nucleotide sequence ID" value="NZ_LT629740.1"/>
</dbReference>
<sequence length="164" mass="17457">MKRIFLLFGLLIVLFSACTKTSYNATKQADIDEVKIQKYIAANHLNVIKDKSGIYYQILQTSAGTTRPSVADSDTVQVTYTGKLLNGTTFDSESVTLLPLASVVSGFQSGMELLTVNGSAPYARIMMIIPSALGYGTTTGGTVPANSVLVFTVDLIGLVQGHGK</sequence>
<dbReference type="PROSITE" id="PS51257">
    <property type="entry name" value="PROKAR_LIPOPROTEIN"/>
    <property type="match status" value="1"/>
</dbReference>
<dbReference type="Proteomes" id="UP000199679">
    <property type="component" value="Chromosome I"/>
</dbReference>
<keyword evidence="7" id="KW-0732">Signal</keyword>
<feature type="chain" id="PRO_5009256200" description="Peptidyl-prolyl cis-trans isomerase" evidence="7">
    <location>
        <begin position="26"/>
        <end position="164"/>
    </location>
</feature>
<evidence type="ECO:0000259" key="8">
    <source>
        <dbReference type="PROSITE" id="PS50059"/>
    </source>
</evidence>
<proteinExistence type="inferred from homology"/>
<feature type="signal peptide" evidence="7">
    <location>
        <begin position="1"/>
        <end position="25"/>
    </location>
</feature>
<feature type="domain" description="PPIase FKBP-type" evidence="8">
    <location>
        <begin position="73"/>
        <end position="159"/>
    </location>
</feature>
<dbReference type="PROSITE" id="PS50059">
    <property type="entry name" value="FKBP_PPIASE"/>
    <property type="match status" value="1"/>
</dbReference>
<dbReference type="EMBL" id="LT629740">
    <property type="protein sequence ID" value="SDS06666.1"/>
    <property type="molecule type" value="Genomic_DNA"/>
</dbReference>
<dbReference type="InterPro" id="IPR001179">
    <property type="entry name" value="PPIase_FKBP_dom"/>
</dbReference>
<evidence type="ECO:0000256" key="7">
    <source>
        <dbReference type="SAM" id="SignalP"/>
    </source>
</evidence>
<evidence type="ECO:0000256" key="3">
    <source>
        <dbReference type="ARBA" id="ARBA00023110"/>
    </source>
</evidence>
<evidence type="ECO:0000256" key="1">
    <source>
        <dbReference type="ARBA" id="ARBA00000971"/>
    </source>
</evidence>
<keyword evidence="4 5" id="KW-0413">Isomerase</keyword>
<reference evidence="9 10" key="1">
    <citation type="submission" date="2016-10" db="EMBL/GenBank/DDBJ databases">
        <authorList>
            <person name="de Groot N.N."/>
        </authorList>
    </citation>
    <scope>NUCLEOTIDE SEQUENCE [LARGE SCALE GENOMIC DNA]</scope>
    <source>
        <strain evidence="9 10">MP1X4</strain>
    </source>
</reference>
<dbReference type="Gene3D" id="3.10.50.40">
    <property type="match status" value="1"/>
</dbReference>
<evidence type="ECO:0000313" key="9">
    <source>
        <dbReference type="EMBL" id="SDS06666.1"/>
    </source>
</evidence>
<evidence type="ECO:0000256" key="4">
    <source>
        <dbReference type="ARBA" id="ARBA00023235"/>
    </source>
</evidence>
<dbReference type="EC" id="5.2.1.8" evidence="6"/>
<dbReference type="OrthoDB" id="669809at2"/>
<dbReference type="PANTHER" id="PTHR43811">
    <property type="entry name" value="FKBP-TYPE PEPTIDYL-PROLYL CIS-TRANS ISOMERASE FKPA"/>
    <property type="match status" value="1"/>
</dbReference>
<dbReference type="STRING" id="652787.SAMN05216490_0475"/>
<accession>A0A1H1P5X0</accession>
<dbReference type="InterPro" id="IPR046357">
    <property type="entry name" value="PPIase_dom_sf"/>
</dbReference>
<gene>
    <name evidence="9" type="ORF">SAMN05216490_0475</name>
</gene>
<dbReference type="GO" id="GO:0003755">
    <property type="term" value="F:peptidyl-prolyl cis-trans isomerase activity"/>
    <property type="evidence" value="ECO:0007669"/>
    <property type="project" value="UniProtKB-UniRule"/>
</dbReference>
<keyword evidence="3 5" id="KW-0697">Rotamase</keyword>
<name>A0A1H1P5X0_MUCMA</name>
<dbReference type="Pfam" id="PF00254">
    <property type="entry name" value="FKBP_C"/>
    <property type="match status" value="1"/>
</dbReference>
<dbReference type="AlphaFoldDB" id="A0A1H1P5X0"/>
<evidence type="ECO:0000256" key="6">
    <source>
        <dbReference type="RuleBase" id="RU003915"/>
    </source>
</evidence>
<keyword evidence="10" id="KW-1185">Reference proteome</keyword>
<protein>
    <recommendedName>
        <fullName evidence="6">Peptidyl-prolyl cis-trans isomerase</fullName>
        <ecNumber evidence="6">5.2.1.8</ecNumber>
    </recommendedName>
</protein>
<evidence type="ECO:0000256" key="5">
    <source>
        <dbReference type="PROSITE-ProRule" id="PRU00277"/>
    </source>
</evidence>
<comment type="catalytic activity">
    <reaction evidence="1 5 6">
        <text>[protein]-peptidylproline (omega=180) = [protein]-peptidylproline (omega=0)</text>
        <dbReference type="Rhea" id="RHEA:16237"/>
        <dbReference type="Rhea" id="RHEA-COMP:10747"/>
        <dbReference type="Rhea" id="RHEA-COMP:10748"/>
        <dbReference type="ChEBI" id="CHEBI:83833"/>
        <dbReference type="ChEBI" id="CHEBI:83834"/>
        <dbReference type="EC" id="5.2.1.8"/>
    </reaction>
</comment>
<evidence type="ECO:0000256" key="2">
    <source>
        <dbReference type="ARBA" id="ARBA00006577"/>
    </source>
</evidence>
<organism evidence="9 10">
    <name type="scientific">Mucilaginibacter mallensis</name>
    <dbReference type="NCBI Taxonomy" id="652787"/>
    <lineage>
        <taxon>Bacteria</taxon>
        <taxon>Pseudomonadati</taxon>
        <taxon>Bacteroidota</taxon>
        <taxon>Sphingobacteriia</taxon>
        <taxon>Sphingobacteriales</taxon>
        <taxon>Sphingobacteriaceae</taxon>
        <taxon>Mucilaginibacter</taxon>
    </lineage>
</organism>
<comment type="similarity">
    <text evidence="2 6">Belongs to the FKBP-type PPIase family.</text>
</comment>
<dbReference type="PANTHER" id="PTHR43811:SF19">
    <property type="entry name" value="39 KDA FK506-BINDING NUCLEAR PROTEIN"/>
    <property type="match status" value="1"/>
</dbReference>
<dbReference type="SUPFAM" id="SSF54534">
    <property type="entry name" value="FKBP-like"/>
    <property type="match status" value="1"/>
</dbReference>
<evidence type="ECO:0000313" key="10">
    <source>
        <dbReference type="Proteomes" id="UP000199679"/>
    </source>
</evidence>